<dbReference type="EMBL" id="LN483332">
    <property type="protein sequence ID" value="CED85241.1"/>
    <property type="molecule type" value="Genomic_DNA"/>
</dbReference>
<organism evidence="2">
    <name type="scientific">Phaffia rhodozyma</name>
    <name type="common">Yeast</name>
    <name type="synonym">Xanthophyllomyces dendrorhous</name>
    <dbReference type="NCBI Taxonomy" id="264483"/>
    <lineage>
        <taxon>Eukaryota</taxon>
        <taxon>Fungi</taxon>
        <taxon>Dikarya</taxon>
        <taxon>Basidiomycota</taxon>
        <taxon>Agaricomycotina</taxon>
        <taxon>Tremellomycetes</taxon>
        <taxon>Cystofilobasidiales</taxon>
        <taxon>Mrakiaceae</taxon>
        <taxon>Phaffia</taxon>
    </lineage>
</organism>
<dbReference type="AlphaFoldDB" id="A0A0F7SUN8"/>
<feature type="region of interest" description="Disordered" evidence="1">
    <location>
        <begin position="1"/>
        <end position="35"/>
    </location>
</feature>
<protein>
    <submittedName>
        <fullName evidence="2">Uncharacterized protein</fullName>
    </submittedName>
</protein>
<sequence length="57" mass="6102">MELVASSGTSSGGGETAGTETETRTGTETKKDGGWAEREIWKIRFGRCVEQEPAPLD</sequence>
<name>A0A0F7SUN8_PHARH</name>
<proteinExistence type="predicted"/>
<evidence type="ECO:0000256" key="1">
    <source>
        <dbReference type="SAM" id="MobiDB-lite"/>
    </source>
</evidence>
<accession>A0A0F7SUN8</accession>
<evidence type="ECO:0000313" key="2">
    <source>
        <dbReference type="EMBL" id="CED85241.1"/>
    </source>
</evidence>
<feature type="compositionally biased region" description="Basic and acidic residues" evidence="1">
    <location>
        <begin position="21"/>
        <end position="35"/>
    </location>
</feature>
<reference evidence="2" key="1">
    <citation type="submission" date="2014-08" db="EMBL/GenBank/DDBJ databases">
        <authorList>
            <person name="Sharma Rahul"/>
            <person name="Thines Marco"/>
        </authorList>
    </citation>
    <scope>NUCLEOTIDE SEQUENCE</scope>
</reference>